<evidence type="ECO:0000313" key="4">
    <source>
        <dbReference type="EMBL" id="GIZ38102.1"/>
    </source>
</evidence>
<name>A0A9P3FBZ5_9PEZI</name>
<evidence type="ECO:0000313" key="5">
    <source>
        <dbReference type="Proteomes" id="UP000825890"/>
    </source>
</evidence>
<accession>A0A9P3FBZ5</accession>
<sequence>MKSSVSLFVLSLFSFYPVPSAWAAVSATANADSVAAQADIFNEDLISPTRSLVTRGGGRKNRKCLREFETCHSRTVMLAAKSQDLEEQRLRMGHSLDYYTGLAAQQSCGSQKNKSDAYLDEKWTRRGVDEPIANHESNRQASLTSTYSTDTAATAMTRVDASSSGTSTTTGTGRPTSTDVEFCDKELKCLVNVRDHERQIAMLQQDLDHKQARINDLLHEMAVCANKMPPAQPRNAYATSQPIQRRGLEGRDPNWDAMMASYSTWVDACKREKTDLEGVSKRVAEALARGQKVAAINYLGGTPAAPASKSSSPSVQATSSLPSDPKFRNRNGKPKPEKTRLENVWDEFERCTTALQAVQEKIKADYHAIQVVQKGMMFDETPMKRKREEPVPIPDPYANSAEAARVEAAQNEQAKDQPVIVEKRMDDLAKRGDELDMYATAFEHANQVVDMWQHRYEDAFNQLIPLYAELAEMTWGWVRHEQHKAETLLAGKTKSPSAMTVTVAATPSRVAAEDAALPITTLQTSTRGASVQSDLADSIKPATTSMPWS</sequence>
<keyword evidence="1" id="KW-0175">Coiled coil</keyword>
<evidence type="ECO:0000256" key="1">
    <source>
        <dbReference type="SAM" id="Coils"/>
    </source>
</evidence>
<keyword evidence="5" id="KW-1185">Reference proteome</keyword>
<dbReference type="GeneID" id="68287101"/>
<evidence type="ECO:0000256" key="3">
    <source>
        <dbReference type="SAM" id="SignalP"/>
    </source>
</evidence>
<feature type="chain" id="PRO_5040154466" evidence="3">
    <location>
        <begin position="24"/>
        <end position="549"/>
    </location>
</feature>
<protein>
    <submittedName>
        <fullName evidence="4">Uncharacterized protein</fullName>
    </submittedName>
</protein>
<proteinExistence type="predicted"/>
<gene>
    <name evidence="4" type="ORF">CKM354_000152600</name>
</gene>
<comment type="caution">
    <text evidence="4">The sequence shown here is derived from an EMBL/GenBank/DDBJ whole genome shotgun (WGS) entry which is preliminary data.</text>
</comment>
<evidence type="ECO:0000256" key="2">
    <source>
        <dbReference type="SAM" id="MobiDB-lite"/>
    </source>
</evidence>
<dbReference type="EMBL" id="BOLY01000001">
    <property type="protein sequence ID" value="GIZ38102.1"/>
    <property type="molecule type" value="Genomic_DNA"/>
</dbReference>
<feature type="region of interest" description="Disordered" evidence="2">
    <location>
        <begin position="158"/>
        <end position="178"/>
    </location>
</feature>
<organism evidence="4 5">
    <name type="scientific">Cercospora kikuchii</name>
    <dbReference type="NCBI Taxonomy" id="84275"/>
    <lineage>
        <taxon>Eukaryota</taxon>
        <taxon>Fungi</taxon>
        <taxon>Dikarya</taxon>
        <taxon>Ascomycota</taxon>
        <taxon>Pezizomycotina</taxon>
        <taxon>Dothideomycetes</taxon>
        <taxon>Dothideomycetidae</taxon>
        <taxon>Mycosphaerellales</taxon>
        <taxon>Mycosphaerellaceae</taxon>
        <taxon>Cercospora</taxon>
    </lineage>
</organism>
<feature type="compositionally biased region" description="Low complexity" evidence="2">
    <location>
        <begin position="304"/>
        <end position="323"/>
    </location>
</feature>
<dbReference type="RefSeq" id="XP_044652589.1">
    <property type="nucleotide sequence ID" value="XM_044796654.1"/>
</dbReference>
<dbReference type="Proteomes" id="UP000825890">
    <property type="component" value="Unassembled WGS sequence"/>
</dbReference>
<feature type="region of interest" description="Disordered" evidence="2">
    <location>
        <begin position="304"/>
        <end position="341"/>
    </location>
</feature>
<reference evidence="4 5" key="1">
    <citation type="submission" date="2021-01" db="EMBL/GenBank/DDBJ databases">
        <title>Cercospora kikuchii MAFF 305040 whole genome shotgun sequence.</title>
        <authorList>
            <person name="Kashiwa T."/>
            <person name="Suzuki T."/>
        </authorList>
    </citation>
    <scope>NUCLEOTIDE SEQUENCE [LARGE SCALE GENOMIC DNA]</scope>
    <source>
        <strain evidence="4 5">MAFF 305040</strain>
    </source>
</reference>
<feature type="coiled-coil region" evidence="1">
    <location>
        <begin position="193"/>
        <end position="220"/>
    </location>
</feature>
<keyword evidence="3" id="KW-0732">Signal</keyword>
<dbReference type="AlphaFoldDB" id="A0A9P3FBZ5"/>
<feature type="signal peptide" evidence="3">
    <location>
        <begin position="1"/>
        <end position="23"/>
    </location>
</feature>